<feature type="domain" description="Riboflavin kinase" evidence="16">
    <location>
        <begin position="210"/>
        <end position="337"/>
    </location>
</feature>
<dbReference type="InterPro" id="IPR023465">
    <property type="entry name" value="Riboflavin_kinase_dom_sf"/>
</dbReference>
<dbReference type="EC" id="2.7.1.26" evidence="15"/>
<evidence type="ECO:0000256" key="14">
    <source>
        <dbReference type="ARBA" id="ARBA00049494"/>
    </source>
</evidence>
<name>K9YLE1_CYASC</name>
<dbReference type="SUPFAM" id="SSF82114">
    <property type="entry name" value="Riboflavin kinase-like"/>
    <property type="match status" value="1"/>
</dbReference>
<dbReference type="GO" id="GO:0006747">
    <property type="term" value="P:FAD biosynthetic process"/>
    <property type="evidence" value="ECO:0007669"/>
    <property type="project" value="UniProtKB-UniRule"/>
</dbReference>
<comment type="function">
    <text evidence="1">Catalyzes the phosphorylation of riboflavin to FMN followed by the adenylation of FMN to FAD.</text>
</comment>
<dbReference type="PIRSF" id="PIRSF004491">
    <property type="entry name" value="FAD_Synth"/>
    <property type="match status" value="1"/>
</dbReference>
<evidence type="ECO:0000256" key="15">
    <source>
        <dbReference type="PIRNR" id="PIRNR004491"/>
    </source>
</evidence>
<dbReference type="EC" id="2.7.7.2" evidence="15"/>
<dbReference type="KEGG" id="csn:Cyast_0966"/>
<keyword evidence="11 15" id="KW-0067">ATP-binding</keyword>
<comment type="catalytic activity">
    <reaction evidence="13 15">
        <text>riboflavin + ATP = FMN + ADP + H(+)</text>
        <dbReference type="Rhea" id="RHEA:14357"/>
        <dbReference type="ChEBI" id="CHEBI:15378"/>
        <dbReference type="ChEBI" id="CHEBI:30616"/>
        <dbReference type="ChEBI" id="CHEBI:57986"/>
        <dbReference type="ChEBI" id="CHEBI:58210"/>
        <dbReference type="ChEBI" id="CHEBI:456216"/>
        <dbReference type="EC" id="2.7.1.26"/>
    </reaction>
</comment>
<evidence type="ECO:0000256" key="3">
    <source>
        <dbReference type="ARBA" id="ARBA00005201"/>
    </source>
</evidence>
<protein>
    <recommendedName>
        <fullName evidence="15">Riboflavin biosynthesis protein</fullName>
    </recommendedName>
    <domain>
        <recommendedName>
            <fullName evidence="15">Riboflavin kinase</fullName>
            <ecNumber evidence="15">2.7.1.26</ecNumber>
        </recommendedName>
        <alternativeName>
            <fullName evidence="15">Flavokinase</fullName>
        </alternativeName>
    </domain>
    <domain>
        <recommendedName>
            <fullName evidence="15">FMN adenylyltransferase</fullName>
            <ecNumber evidence="15">2.7.7.2</ecNumber>
        </recommendedName>
        <alternativeName>
            <fullName evidence="15">FAD pyrophosphorylase</fullName>
        </alternativeName>
        <alternativeName>
            <fullName evidence="15">FAD synthase</fullName>
        </alternativeName>
    </domain>
</protein>
<dbReference type="SUPFAM" id="SSF52374">
    <property type="entry name" value="Nucleotidylyl transferase"/>
    <property type="match status" value="1"/>
</dbReference>
<evidence type="ECO:0000256" key="4">
    <source>
        <dbReference type="ARBA" id="ARBA00022630"/>
    </source>
</evidence>
<sequence>MKTYSDFLVNDSPSFINYQSFTINCSVTILVTSSLDDIITPNAIALGNFDGLHRGHQRVIESIFKLNNPDIYPTLVTFTPHPQEYFTGKKKQLLTPIPEKAELLEAMGVKQLILLPFDRELATLSARAFVKEILVEKIQAKYISIGSDFRFGYQRQGNAQKLQELTADNNIFVNITAEEKLDVNERFTKISSSDIRKALEKGNVSLAQGMLGRKYNLKGKVVKGKQLGRTIGFPTANLDIDAQKFLPKKGVYKVIVNQNNIYHNQLLGVMNIGDRPTVDGKKTTVEVHILNWEGDLYNKVLDVELLKFLRPEKKFNSLDELKAQIAKDCELSFNDGE</sequence>
<dbReference type="STRING" id="292563.Cyast_0966"/>
<dbReference type="GO" id="GO:0008531">
    <property type="term" value="F:riboflavin kinase activity"/>
    <property type="evidence" value="ECO:0007669"/>
    <property type="project" value="UniProtKB-UniRule"/>
</dbReference>
<dbReference type="GO" id="GO:0005524">
    <property type="term" value="F:ATP binding"/>
    <property type="evidence" value="ECO:0007669"/>
    <property type="project" value="UniProtKB-UniRule"/>
</dbReference>
<evidence type="ECO:0000256" key="9">
    <source>
        <dbReference type="ARBA" id="ARBA00022777"/>
    </source>
</evidence>
<dbReference type="PANTHER" id="PTHR22749:SF6">
    <property type="entry name" value="RIBOFLAVIN KINASE"/>
    <property type="match status" value="1"/>
</dbReference>
<dbReference type="InterPro" id="IPR015865">
    <property type="entry name" value="Riboflavin_kinase_bac/euk"/>
</dbReference>
<dbReference type="FunFam" id="3.40.50.620:FF:000021">
    <property type="entry name" value="Riboflavin biosynthesis protein"/>
    <property type="match status" value="1"/>
</dbReference>
<dbReference type="eggNOG" id="COG0196">
    <property type="taxonomic scope" value="Bacteria"/>
</dbReference>
<dbReference type="FunFam" id="2.40.30.30:FF:000003">
    <property type="entry name" value="Riboflavin biosynthesis protein"/>
    <property type="match status" value="1"/>
</dbReference>
<evidence type="ECO:0000256" key="6">
    <source>
        <dbReference type="ARBA" id="ARBA00022679"/>
    </source>
</evidence>
<evidence type="ECO:0000256" key="11">
    <source>
        <dbReference type="ARBA" id="ARBA00022840"/>
    </source>
</evidence>
<evidence type="ECO:0000256" key="2">
    <source>
        <dbReference type="ARBA" id="ARBA00004726"/>
    </source>
</evidence>
<dbReference type="BioCyc" id="CSTA292563:G1353-974-MONOMER"/>
<evidence type="ECO:0000256" key="10">
    <source>
        <dbReference type="ARBA" id="ARBA00022827"/>
    </source>
</evidence>
<dbReference type="GO" id="GO:0009398">
    <property type="term" value="P:FMN biosynthetic process"/>
    <property type="evidence" value="ECO:0007669"/>
    <property type="project" value="UniProtKB-UniRule"/>
</dbReference>
<dbReference type="Proteomes" id="UP000010483">
    <property type="component" value="Chromosome"/>
</dbReference>
<keyword evidence="6 15" id="KW-0808">Transferase</keyword>
<dbReference type="NCBIfam" id="TIGR00083">
    <property type="entry name" value="ribF"/>
    <property type="match status" value="1"/>
</dbReference>
<evidence type="ECO:0000256" key="5">
    <source>
        <dbReference type="ARBA" id="ARBA00022643"/>
    </source>
</evidence>
<keyword evidence="8 15" id="KW-0547">Nucleotide-binding</keyword>
<keyword evidence="5 15" id="KW-0288">FMN</keyword>
<dbReference type="Gene3D" id="3.40.50.620">
    <property type="entry name" value="HUPs"/>
    <property type="match status" value="1"/>
</dbReference>
<dbReference type="EMBL" id="CP003940">
    <property type="protein sequence ID" value="AFZ46938.1"/>
    <property type="molecule type" value="Genomic_DNA"/>
</dbReference>
<dbReference type="InterPro" id="IPR015864">
    <property type="entry name" value="FAD_synthase"/>
</dbReference>
<evidence type="ECO:0000256" key="12">
    <source>
        <dbReference type="ARBA" id="ARBA00023268"/>
    </source>
</evidence>
<dbReference type="InterPro" id="IPR002606">
    <property type="entry name" value="Riboflavin_kinase_bac"/>
</dbReference>
<keyword evidence="4 15" id="KW-0285">Flavoprotein</keyword>
<evidence type="ECO:0000256" key="1">
    <source>
        <dbReference type="ARBA" id="ARBA00002121"/>
    </source>
</evidence>
<dbReference type="Pfam" id="PF01687">
    <property type="entry name" value="Flavokinase"/>
    <property type="match status" value="1"/>
</dbReference>
<evidence type="ECO:0000313" key="18">
    <source>
        <dbReference type="Proteomes" id="UP000010483"/>
    </source>
</evidence>
<dbReference type="GO" id="GO:0009231">
    <property type="term" value="P:riboflavin biosynthetic process"/>
    <property type="evidence" value="ECO:0007669"/>
    <property type="project" value="InterPro"/>
</dbReference>
<gene>
    <name evidence="17" type="ordered locus">Cyast_0966</name>
</gene>
<comment type="pathway">
    <text evidence="3 15">Cofactor biosynthesis; FMN biosynthesis; FMN from riboflavin (ATP route): step 1/1.</text>
</comment>
<keyword evidence="7 15" id="KW-0548">Nucleotidyltransferase</keyword>
<evidence type="ECO:0000256" key="13">
    <source>
        <dbReference type="ARBA" id="ARBA00047880"/>
    </source>
</evidence>
<dbReference type="NCBIfam" id="NF004162">
    <property type="entry name" value="PRK05627.1-5"/>
    <property type="match status" value="1"/>
</dbReference>
<keyword evidence="12" id="KW-0511">Multifunctional enzyme</keyword>
<comment type="similarity">
    <text evidence="15">Belongs to the ribF family.</text>
</comment>
<dbReference type="PATRIC" id="fig|292563.3.peg.1015"/>
<evidence type="ECO:0000256" key="7">
    <source>
        <dbReference type="ARBA" id="ARBA00022695"/>
    </source>
</evidence>
<dbReference type="CDD" id="cd02064">
    <property type="entry name" value="FAD_synthetase_N"/>
    <property type="match status" value="1"/>
</dbReference>
<dbReference type="Pfam" id="PF06574">
    <property type="entry name" value="FAD_syn"/>
    <property type="match status" value="1"/>
</dbReference>
<keyword evidence="18" id="KW-1185">Reference proteome</keyword>
<dbReference type="SMART" id="SM00904">
    <property type="entry name" value="Flavokinase"/>
    <property type="match status" value="1"/>
</dbReference>
<comment type="pathway">
    <text evidence="2 15">Cofactor biosynthesis; FAD biosynthesis; FAD from FMN: step 1/1.</text>
</comment>
<dbReference type="GO" id="GO:0003919">
    <property type="term" value="F:FMN adenylyltransferase activity"/>
    <property type="evidence" value="ECO:0007669"/>
    <property type="project" value="UniProtKB-UniRule"/>
</dbReference>
<comment type="catalytic activity">
    <reaction evidence="14 15">
        <text>FMN + ATP + H(+) = FAD + diphosphate</text>
        <dbReference type="Rhea" id="RHEA:17237"/>
        <dbReference type="ChEBI" id="CHEBI:15378"/>
        <dbReference type="ChEBI" id="CHEBI:30616"/>
        <dbReference type="ChEBI" id="CHEBI:33019"/>
        <dbReference type="ChEBI" id="CHEBI:57692"/>
        <dbReference type="ChEBI" id="CHEBI:58210"/>
        <dbReference type="EC" id="2.7.7.2"/>
    </reaction>
</comment>
<dbReference type="UniPathway" id="UPA00276">
    <property type="reaction ID" value="UER00406"/>
</dbReference>
<keyword evidence="9 15" id="KW-0418">Kinase</keyword>
<evidence type="ECO:0000256" key="8">
    <source>
        <dbReference type="ARBA" id="ARBA00022741"/>
    </source>
</evidence>
<accession>K9YLE1</accession>
<dbReference type="Gene3D" id="2.40.30.30">
    <property type="entry name" value="Riboflavin kinase-like"/>
    <property type="match status" value="1"/>
</dbReference>
<dbReference type="AlphaFoldDB" id="K9YLE1"/>
<dbReference type="HOGENOM" id="CLU_048437_0_1_3"/>
<dbReference type="UniPathway" id="UPA00277">
    <property type="reaction ID" value="UER00407"/>
</dbReference>
<evidence type="ECO:0000259" key="16">
    <source>
        <dbReference type="SMART" id="SM00904"/>
    </source>
</evidence>
<organism evidence="17 18">
    <name type="scientific">Cyanobacterium stanieri (strain ATCC 29140 / PCC 7202)</name>
    <dbReference type="NCBI Taxonomy" id="292563"/>
    <lineage>
        <taxon>Bacteria</taxon>
        <taxon>Bacillati</taxon>
        <taxon>Cyanobacteriota</taxon>
        <taxon>Cyanophyceae</taxon>
        <taxon>Oscillatoriophycideae</taxon>
        <taxon>Chroococcales</taxon>
        <taxon>Geminocystaceae</taxon>
        <taxon>Cyanobacterium</taxon>
    </lineage>
</organism>
<dbReference type="InterPro" id="IPR014729">
    <property type="entry name" value="Rossmann-like_a/b/a_fold"/>
</dbReference>
<dbReference type="NCBIfam" id="NF004160">
    <property type="entry name" value="PRK05627.1-3"/>
    <property type="match status" value="1"/>
</dbReference>
<evidence type="ECO:0000313" key="17">
    <source>
        <dbReference type="EMBL" id="AFZ46938.1"/>
    </source>
</evidence>
<dbReference type="PANTHER" id="PTHR22749">
    <property type="entry name" value="RIBOFLAVIN KINASE/FMN ADENYLYLTRANSFERASE"/>
    <property type="match status" value="1"/>
</dbReference>
<keyword evidence="10 15" id="KW-0274">FAD</keyword>
<proteinExistence type="inferred from homology"/>
<reference evidence="18" key="1">
    <citation type="journal article" date="2013" name="Proc. Natl. Acad. Sci. U.S.A.">
        <title>Improving the coverage of the cyanobacterial phylum using diversity-driven genome sequencing.</title>
        <authorList>
            <person name="Shih P.M."/>
            <person name="Wu D."/>
            <person name="Latifi A."/>
            <person name="Axen S.D."/>
            <person name="Fewer D.P."/>
            <person name="Talla E."/>
            <person name="Calteau A."/>
            <person name="Cai F."/>
            <person name="Tandeau de Marsac N."/>
            <person name="Rippka R."/>
            <person name="Herdman M."/>
            <person name="Sivonen K."/>
            <person name="Coursin T."/>
            <person name="Laurent T."/>
            <person name="Goodwin L."/>
            <person name="Nolan M."/>
            <person name="Davenport K.W."/>
            <person name="Han C.S."/>
            <person name="Rubin E.M."/>
            <person name="Eisen J.A."/>
            <person name="Woyke T."/>
            <person name="Gugger M."/>
            <person name="Kerfeld C.A."/>
        </authorList>
    </citation>
    <scope>NUCLEOTIDE SEQUENCE [LARGE SCALE GENOMIC DNA]</scope>
    <source>
        <strain evidence="18">ATCC 29140 / PCC 7202</strain>
    </source>
</reference>
<dbReference type="InterPro" id="IPR023468">
    <property type="entry name" value="Riboflavin_kinase"/>
</dbReference>